<gene>
    <name evidence="1" type="ORF">EXM42_15310</name>
</gene>
<reference evidence="1 2" key="1">
    <citation type="submission" date="2019-02" db="EMBL/GenBank/DDBJ databases">
        <title>Genome sequencing of Clostridium botulinum clinical isolates.</title>
        <authorList>
            <person name="Brunt J."/>
            <person name="Van Vliet A.H.M."/>
            <person name="Stringer S.C."/>
            <person name="Grant K.A."/>
            <person name="Carter A.C."/>
            <person name="Peck M.W."/>
        </authorList>
    </citation>
    <scope>NUCLEOTIDE SEQUENCE [LARGE SCALE GENOMIC DNA]</scope>
    <source>
        <strain evidence="1 2">R1125/03</strain>
    </source>
</reference>
<sequence length="76" mass="8678">MVSIDIVNHILLEAYRNYLNGIKTYKIQIPWNSYQSLYNEAINSLNEDGLINIESRTTSFFNVSLTPYGISCASEL</sequence>
<dbReference type="Proteomes" id="UP000473089">
    <property type="component" value="Unassembled WGS sequence"/>
</dbReference>
<comment type="caution">
    <text evidence="1">The sequence shown here is derived from an EMBL/GenBank/DDBJ whole genome shotgun (WGS) entry which is preliminary data.</text>
</comment>
<protein>
    <submittedName>
        <fullName evidence="1">Uncharacterized protein</fullName>
    </submittedName>
</protein>
<dbReference type="EMBL" id="SGJP01000039">
    <property type="protein sequence ID" value="NFA61701.1"/>
    <property type="molecule type" value="Genomic_DNA"/>
</dbReference>
<accession>A0A6M0T6H4</accession>
<name>A0A6M0T6H4_CLOBO</name>
<organism evidence="1 2">
    <name type="scientific">Clostridium botulinum</name>
    <dbReference type="NCBI Taxonomy" id="1491"/>
    <lineage>
        <taxon>Bacteria</taxon>
        <taxon>Bacillati</taxon>
        <taxon>Bacillota</taxon>
        <taxon>Clostridia</taxon>
        <taxon>Eubacteriales</taxon>
        <taxon>Clostridiaceae</taxon>
        <taxon>Clostridium</taxon>
    </lineage>
</organism>
<proteinExistence type="predicted"/>
<evidence type="ECO:0000313" key="2">
    <source>
        <dbReference type="Proteomes" id="UP000473089"/>
    </source>
</evidence>
<dbReference type="AlphaFoldDB" id="A0A6M0T6H4"/>
<evidence type="ECO:0000313" key="1">
    <source>
        <dbReference type="EMBL" id="NFA61701.1"/>
    </source>
</evidence>